<keyword evidence="3" id="KW-1185">Reference proteome</keyword>
<organism evidence="1 3">
    <name type="scientific">Nitzschia inconspicua</name>
    <dbReference type="NCBI Taxonomy" id="303405"/>
    <lineage>
        <taxon>Eukaryota</taxon>
        <taxon>Sar</taxon>
        <taxon>Stramenopiles</taxon>
        <taxon>Ochrophyta</taxon>
        <taxon>Bacillariophyta</taxon>
        <taxon>Bacillariophyceae</taxon>
        <taxon>Bacillariophycidae</taxon>
        <taxon>Bacillariales</taxon>
        <taxon>Bacillariaceae</taxon>
        <taxon>Nitzschia</taxon>
    </lineage>
</organism>
<accession>A0A9K3KYV7</accession>
<proteinExistence type="predicted"/>
<dbReference type="AlphaFoldDB" id="A0A9K3KYV7"/>
<dbReference type="EMBL" id="JAGRRH010000007">
    <property type="protein sequence ID" value="KAG7365729.1"/>
    <property type="molecule type" value="Genomic_DNA"/>
</dbReference>
<comment type="caution">
    <text evidence="1">The sequence shown here is derived from an EMBL/GenBank/DDBJ whole genome shotgun (WGS) entry which is preliminary data.</text>
</comment>
<evidence type="ECO:0000313" key="1">
    <source>
        <dbReference type="EMBL" id="KAG7351630.1"/>
    </source>
</evidence>
<evidence type="ECO:0000313" key="3">
    <source>
        <dbReference type="Proteomes" id="UP000693970"/>
    </source>
</evidence>
<protein>
    <submittedName>
        <fullName evidence="1">Uncharacterized protein</fullName>
    </submittedName>
</protein>
<dbReference type="EMBL" id="JAGRRH010000017">
    <property type="protein sequence ID" value="KAG7351630.1"/>
    <property type="molecule type" value="Genomic_DNA"/>
</dbReference>
<dbReference type="Proteomes" id="UP000693970">
    <property type="component" value="Unassembled WGS sequence"/>
</dbReference>
<name>A0A9K3KYV7_9STRA</name>
<sequence>MIQSFPRCCLCRKWTRGDTLGRGLTQQQQQQQQCCYGHDIGTDPQDVPKRRYHNLGRRQHSPITGGNNMLSIHYIFINTHPSGPKQQQQQQQIVADQQCTMGSFLPEHSQSNKMGTPPTLL</sequence>
<gene>
    <name evidence="1" type="ORF">IV203_007678</name>
    <name evidence="2" type="ORF">IV203_028399</name>
</gene>
<evidence type="ECO:0000313" key="2">
    <source>
        <dbReference type="EMBL" id="KAG7365729.1"/>
    </source>
</evidence>
<reference evidence="1" key="2">
    <citation type="submission" date="2021-04" db="EMBL/GenBank/DDBJ databases">
        <authorList>
            <person name="Podell S."/>
        </authorList>
    </citation>
    <scope>NUCLEOTIDE SEQUENCE</scope>
    <source>
        <strain evidence="1">Hildebrandi</strain>
    </source>
</reference>
<reference evidence="1" key="1">
    <citation type="journal article" date="2021" name="Sci. Rep.">
        <title>Diploid genomic architecture of Nitzschia inconspicua, an elite biomass production diatom.</title>
        <authorList>
            <person name="Oliver A."/>
            <person name="Podell S."/>
            <person name="Pinowska A."/>
            <person name="Traller J.C."/>
            <person name="Smith S.R."/>
            <person name="McClure R."/>
            <person name="Beliaev A."/>
            <person name="Bohutskyi P."/>
            <person name="Hill E.A."/>
            <person name="Rabines A."/>
            <person name="Zheng H."/>
            <person name="Allen L.Z."/>
            <person name="Kuo A."/>
            <person name="Grigoriev I.V."/>
            <person name="Allen A.E."/>
            <person name="Hazlebeck D."/>
            <person name="Allen E.E."/>
        </authorList>
    </citation>
    <scope>NUCLEOTIDE SEQUENCE</scope>
    <source>
        <strain evidence="1">Hildebrandi</strain>
    </source>
</reference>